<sequence>AGYIEGISVQVNTNGILPGYCNKDIVENISYNEFGQTANLTLGNGITTSYSYDVKGRMVRLNSSGDVGGNTKVLQDAVYSFNPNNNITNVANNTTDFHTQSDYGYDGLGRLTSANGSYLGIADGNLSRRFQQSFEYAKNGNLIAKRFHDPGSGNVQEEWSYQYTNHQVTNIDSSRTGSDALTMSYDANGNLTRQRDNTKDLTKRIQVDSQDRITQIQDGNNAILGSYWYDEGGFRVRRSALEQKNNQFTNVEILYPSKFYGLEYIESENVLTSVNNVYLNGVRIAALNEAGALA</sequence>
<accession>A0A5F1YAK5</accession>
<dbReference type="AlphaFoldDB" id="A0A5F1YAK5"/>
<reference evidence="1" key="1">
    <citation type="journal article" date="2019" name="PLoS Negl. Trop. Dis.">
        <title>Revisiting the worldwide diversity of Leptospira species in the environment.</title>
        <authorList>
            <person name="Vincent A.T."/>
            <person name="Schiettekatte O."/>
            <person name="Bourhy P."/>
            <person name="Veyrier F.J."/>
            <person name="Picardeau M."/>
        </authorList>
    </citation>
    <scope>NUCLEOTIDE SEQUENCE [LARGE SCALE GENOMIC DNA]</scope>
    <source>
        <strain evidence="1">201800299</strain>
    </source>
</reference>
<dbReference type="PANTHER" id="PTHR43032:SF4">
    <property type="entry name" value="OXIDOREDUCTASE MOLYBDOPTERIN-BINDING DOMAIN-CONTAINING PROTEIN"/>
    <property type="match status" value="1"/>
</dbReference>
<dbReference type="Gene3D" id="2.180.10.10">
    <property type="entry name" value="RHS repeat-associated core"/>
    <property type="match status" value="1"/>
</dbReference>
<feature type="non-terminal residue" evidence="1">
    <location>
        <position position="294"/>
    </location>
</feature>
<organism evidence="1 2">
    <name type="scientific">Leptospira gomenensis</name>
    <dbReference type="NCBI Taxonomy" id="2484974"/>
    <lineage>
        <taxon>Bacteria</taxon>
        <taxon>Pseudomonadati</taxon>
        <taxon>Spirochaetota</taxon>
        <taxon>Spirochaetia</taxon>
        <taxon>Leptospirales</taxon>
        <taxon>Leptospiraceae</taxon>
        <taxon>Leptospira</taxon>
    </lineage>
</organism>
<keyword evidence="2" id="KW-1185">Reference proteome</keyword>
<dbReference type="InterPro" id="IPR031325">
    <property type="entry name" value="RHS_repeat"/>
</dbReference>
<comment type="caution">
    <text evidence="1">The sequence shown here is derived from an EMBL/GenBank/DDBJ whole genome shotgun (WGS) entry which is preliminary data.</text>
</comment>
<dbReference type="Pfam" id="PF05593">
    <property type="entry name" value="RHS_repeat"/>
    <property type="match status" value="1"/>
</dbReference>
<dbReference type="EMBL" id="RQFA01000044">
    <property type="protein sequence ID" value="TGK33702.1"/>
    <property type="molecule type" value="Genomic_DNA"/>
</dbReference>
<evidence type="ECO:0008006" key="3">
    <source>
        <dbReference type="Google" id="ProtNLM"/>
    </source>
</evidence>
<name>A0A5F1YAK5_9LEPT</name>
<dbReference type="Proteomes" id="UP000298277">
    <property type="component" value="Unassembled WGS sequence"/>
</dbReference>
<proteinExistence type="predicted"/>
<feature type="non-terminal residue" evidence="1">
    <location>
        <position position="1"/>
    </location>
</feature>
<evidence type="ECO:0000313" key="1">
    <source>
        <dbReference type="EMBL" id="TGK33702.1"/>
    </source>
</evidence>
<gene>
    <name evidence="1" type="ORF">EHQ17_10610</name>
</gene>
<protein>
    <recommendedName>
        <fullName evidence="3">RHS repeat protein</fullName>
    </recommendedName>
</protein>
<dbReference type="PANTHER" id="PTHR43032">
    <property type="entry name" value="PROTEIN-METHIONINE-SULFOXIDE REDUCTASE"/>
    <property type="match status" value="1"/>
</dbReference>
<evidence type="ECO:0000313" key="2">
    <source>
        <dbReference type="Proteomes" id="UP000298277"/>
    </source>
</evidence>